<protein>
    <submittedName>
        <fullName evidence="1">Uncharacterized protein</fullName>
    </submittedName>
</protein>
<dbReference type="Proteomes" id="UP000291758">
    <property type="component" value="Chromosome"/>
</dbReference>
<dbReference type="RefSeq" id="WP_129201672.1">
    <property type="nucleotide sequence ID" value="NZ_CP035495.1"/>
</dbReference>
<accession>A0A4V0YDV0</accession>
<dbReference type="EMBL" id="CP035495">
    <property type="protein sequence ID" value="QAY61981.1"/>
    <property type="molecule type" value="Genomic_DNA"/>
</dbReference>
<name>A0A4V0YDV0_9MICO</name>
<dbReference type="KEGG" id="xyl:ET495_00200"/>
<evidence type="ECO:0000313" key="2">
    <source>
        <dbReference type="Proteomes" id="UP000291758"/>
    </source>
</evidence>
<gene>
    <name evidence="1" type="ORF">ET495_00200</name>
</gene>
<proteinExistence type="predicted"/>
<sequence>MSLILGLEAAADAATAIGVAGSVALTADTCRTASRSANASRAAAITGPAITETEQIVVNGTTGLPGLLMSEVAARNAFGG</sequence>
<evidence type="ECO:0000313" key="1">
    <source>
        <dbReference type="EMBL" id="QAY61981.1"/>
    </source>
</evidence>
<dbReference type="AlphaFoldDB" id="A0A4V0YDV0"/>
<organism evidence="1 2">
    <name type="scientific">Xylanimonas allomyrinae</name>
    <dbReference type="NCBI Taxonomy" id="2509459"/>
    <lineage>
        <taxon>Bacteria</taxon>
        <taxon>Bacillati</taxon>
        <taxon>Actinomycetota</taxon>
        <taxon>Actinomycetes</taxon>
        <taxon>Micrococcales</taxon>
        <taxon>Promicromonosporaceae</taxon>
        <taxon>Xylanimonas</taxon>
    </lineage>
</organism>
<reference evidence="1 2" key="1">
    <citation type="submission" date="2019-01" db="EMBL/GenBank/DDBJ databases">
        <title>Genome sequencing of strain 2JSPR-7.</title>
        <authorList>
            <person name="Heo J."/>
            <person name="Kim S.-J."/>
            <person name="Kim J.-S."/>
            <person name="Hong S.-B."/>
            <person name="Kwon S.-W."/>
        </authorList>
    </citation>
    <scope>NUCLEOTIDE SEQUENCE [LARGE SCALE GENOMIC DNA]</scope>
    <source>
        <strain evidence="1 2">2JSPR-7</strain>
    </source>
</reference>
<keyword evidence="2" id="KW-1185">Reference proteome</keyword>